<dbReference type="EMBL" id="JAHCVJ010000008">
    <property type="protein sequence ID" value="MBT0666004.1"/>
    <property type="molecule type" value="Genomic_DNA"/>
</dbReference>
<name>A0AAW4L487_9BACT</name>
<evidence type="ECO:0000313" key="1">
    <source>
        <dbReference type="EMBL" id="MBT0666004.1"/>
    </source>
</evidence>
<protein>
    <submittedName>
        <fullName evidence="1">Baseplate assembly protein</fullName>
    </submittedName>
</protein>
<comment type="caution">
    <text evidence="1">The sequence shown here is derived from an EMBL/GenBank/DDBJ whole genome shotgun (WGS) entry which is preliminary data.</text>
</comment>
<organism evidence="1 2">
    <name type="scientific">Geoanaerobacter pelophilus</name>
    <dbReference type="NCBI Taxonomy" id="60036"/>
    <lineage>
        <taxon>Bacteria</taxon>
        <taxon>Pseudomonadati</taxon>
        <taxon>Thermodesulfobacteriota</taxon>
        <taxon>Desulfuromonadia</taxon>
        <taxon>Geobacterales</taxon>
        <taxon>Geobacteraceae</taxon>
        <taxon>Geoanaerobacter</taxon>
    </lineage>
</organism>
<evidence type="ECO:0000313" key="2">
    <source>
        <dbReference type="Proteomes" id="UP000811899"/>
    </source>
</evidence>
<sequence>MGASETTNSLTNAAPPLCKSSGEEVVAFLQSELEQEGWHPQPGTPGVGTGMTRLFGRLADLVITRLNQAPENHFRTFLETAGVDLLPPQPARCEITFYPAKDAPSPLRVPSGTQVAAKKSDSRPEVIFETERDLNVIKGGLETCIVIDPIRISVLSGDQAALATESFAVCQGDSERPRLLYFGDDGLFDFPDDPSRLNGTVILEVSLDVAGSADSDGWTLQWLYYDGKEWRDLVDEGGAVVADATDSLSRDGRIMFSNLPKMARFEFDKEHGAWLACSLTGGTGRDHLPVLATITAGREILIPNSPAKPVEAAVSAIHSGAAFIPLEPEGEFFPLGQRPGRLDSLYLKCDEAFAKQGAEVLISFDLSGVPATAVGRELSELRVIWEYCSAQGWITIGESSRTAVLQSLSGFDDNSLGFTAGGKGVTVSFAVPTGADRARPLWAKCSVAEQEGLWLRARVTAGGYGTDPSGTTVWSAPAVLAPSIGNLKLSYGGFSSSAALRPLATLYRSLDNRLDRHSFADAAGQFPPFSGEADFPALYLGFSAPFPANEWIQILLDVDEERNGDREFPLMIWEYRSAAPEEWQPLPASDESAGFTRRGYLGFNAPPDLSLSREFGRELYWLRARAHVALPVAVAPAGISVSPGAGNQATVSLDASGSSAADGQRLVRYYWRLKPHQAQAGADIQVATTASEAQVLLDASATAAASGRDPVRYSWRLVSSSRLIARAGTDLVVSAVGGTATVTIDCSGSLDTGGAAIGKYILRKVLPEAVVPLPTPYLRGIRCNTVPAVNGTSMAEELLGSGNGKPGAAFTLGRVPVLPELKIYVRECDRPPALELALLAREHVAPDGTVPFEQFPLTVSGEQGVWVLWRRVENFYSSTAADRHFVLDQITGRVLFGDGARGMIPPIARDNIKTAWYRSHQGGTGNVPPGAVTVVRNPAGQLAAVKRVANLELAVGGGDQESVAQVRERGPRTIKHRGRAVTIEDYAWMARDAGREVAAAWCLPTRDPDGNGSEGWVTVVIVPGEAGTRPYPRPPLLRHVKAYLESRALTNLASERHILVTGPRYIEIQVTAAIVPILPEKGDEVKLKALKRLEEFLHPLTGGTARSGWELGRDVYLSEVYAELEGVAGVDHVAELALDGSLQQFELELLPRQCLSHTAPRGSRVGTIDDRLRLVLADPLAPLPQGATATGSVKVSLYGFRVGETVHVVDSANRNLLEAVTVIGVSPENDAVTIRMPFHMTENLPPVDSLALLSTDGTVRLPLTEWLEGEGVTVARTVTMQPGRDRLCIVTGGERYPEFEFMAVLSVARRRDRISIPPGHLACSGSHDIEMVLGD</sequence>
<dbReference type="Proteomes" id="UP000811899">
    <property type="component" value="Unassembled WGS sequence"/>
</dbReference>
<reference evidence="1 2" key="1">
    <citation type="submission" date="2021-05" db="EMBL/GenBank/DDBJ databases">
        <title>The draft genome of Geobacter pelophilus DSM 12255.</title>
        <authorList>
            <person name="Xu Z."/>
            <person name="Masuda Y."/>
            <person name="Itoh H."/>
            <person name="Senoo K."/>
        </authorList>
    </citation>
    <scope>NUCLEOTIDE SEQUENCE [LARGE SCALE GENOMIC DNA]</scope>
    <source>
        <strain evidence="1 2">DSM 12255</strain>
    </source>
</reference>
<dbReference type="NCBIfam" id="TIGR02243">
    <property type="entry name" value="putative baseplate assembly protein"/>
    <property type="match status" value="1"/>
</dbReference>
<dbReference type="RefSeq" id="WP_214172775.1">
    <property type="nucleotide sequence ID" value="NZ_JAHCVJ010000008.1"/>
</dbReference>
<keyword evidence="2" id="KW-1185">Reference proteome</keyword>
<dbReference type="InterPro" id="IPR011749">
    <property type="entry name" value="CHP02243"/>
</dbReference>
<accession>A0AAW4L487</accession>
<proteinExistence type="predicted"/>
<gene>
    <name evidence="1" type="ORF">KI809_16960</name>
</gene>